<sequence length="211" mass="21042">MTMRIMGRNLARLVVAGAVVAGGSAVAAGAASASVPSDRWDDIAQCESGGNWSTNTGNGYSGGLQFSPSTWRAHGGKGSASGASREEQIAVAERVLASQGWGAWPSCSKKVGAGGGPSKKSSAASSSGGSSSKSSTRSSSKSEPRKAEKKAAPRKAAPAAAPQSGPVYAVRQGDTLSEISTSHGTSVGSIASLNGIADPDVIVVGQQLRLR</sequence>
<evidence type="ECO:0000256" key="3">
    <source>
        <dbReference type="SAM" id="MobiDB-lite"/>
    </source>
</evidence>
<dbReference type="SUPFAM" id="SSF54106">
    <property type="entry name" value="LysM domain"/>
    <property type="match status" value="1"/>
</dbReference>
<reference evidence="6 7" key="1">
    <citation type="submission" date="2019-03" db="EMBL/GenBank/DDBJ databases">
        <title>Sequencing the genomes of 1000 actinobacteria strains.</title>
        <authorList>
            <person name="Klenk H.-P."/>
        </authorList>
    </citation>
    <scope>NUCLEOTIDE SEQUENCE [LARGE SCALE GENOMIC DNA]</scope>
    <source>
        <strain evidence="6 7">DSM 44969</strain>
    </source>
</reference>
<dbReference type="Gene3D" id="3.10.350.10">
    <property type="entry name" value="LysM domain"/>
    <property type="match status" value="1"/>
</dbReference>
<feature type="compositionally biased region" description="Basic and acidic residues" evidence="3">
    <location>
        <begin position="140"/>
        <end position="151"/>
    </location>
</feature>
<dbReference type="PROSITE" id="PS51782">
    <property type="entry name" value="LYSM"/>
    <property type="match status" value="1"/>
</dbReference>
<dbReference type="GO" id="GO:0016787">
    <property type="term" value="F:hydrolase activity"/>
    <property type="evidence" value="ECO:0007669"/>
    <property type="project" value="UniProtKB-KW"/>
</dbReference>
<dbReference type="SMART" id="SM00257">
    <property type="entry name" value="LysM"/>
    <property type="match status" value="1"/>
</dbReference>
<evidence type="ECO:0000313" key="7">
    <source>
        <dbReference type="Proteomes" id="UP000295560"/>
    </source>
</evidence>
<organism evidence="6 7">
    <name type="scientific">Pseudonocardia endophytica</name>
    <dbReference type="NCBI Taxonomy" id="401976"/>
    <lineage>
        <taxon>Bacteria</taxon>
        <taxon>Bacillati</taxon>
        <taxon>Actinomycetota</taxon>
        <taxon>Actinomycetes</taxon>
        <taxon>Pseudonocardiales</taxon>
        <taxon>Pseudonocardiaceae</taxon>
        <taxon>Pseudonocardia</taxon>
    </lineage>
</organism>
<feature type="signal peptide" evidence="4">
    <location>
        <begin position="1"/>
        <end position="27"/>
    </location>
</feature>
<evidence type="ECO:0000256" key="1">
    <source>
        <dbReference type="ARBA" id="ARBA00010830"/>
    </source>
</evidence>
<dbReference type="AlphaFoldDB" id="A0A4R1HGS7"/>
<evidence type="ECO:0000259" key="5">
    <source>
        <dbReference type="PROSITE" id="PS51782"/>
    </source>
</evidence>
<dbReference type="InterPro" id="IPR010618">
    <property type="entry name" value="RPF"/>
</dbReference>
<dbReference type="EMBL" id="SMFZ01000002">
    <property type="protein sequence ID" value="TCK20061.1"/>
    <property type="molecule type" value="Genomic_DNA"/>
</dbReference>
<dbReference type="Proteomes" id="UP000295560">
    <property type="component" value="Unassembled WGS sequence"/>
</dbReference>
<dbReference type="Pfam" id="PF01476">
    <property type="entry name" value="LysM"/>
    <property type="match status" value="1"/>
</dbReference>
<dbReference type="InterPro" id="IPR036779">
    <property type="entry name" value="LysM_dom_sf"/>
</dbReference>
<feature type="region of interest" description="Disordered" evidence="3">
    <location>
        <begin position="108"/>
        <end position="172"/>
    </location>
</feature>
<dbReference type="SUPFAM" id="SSF53955">
    <property type="entry name" value="Lysozyme-like"/>
    <property type="match status" value="1"/>
</dbReference>
<dbReference type="Pfam" id="PF06737">
    <property type="entry name" value="Transglycosylas"/>
    <property type="match status" value="1"/>
</dbReference>
<keyword evidence="4" id="KW-0732">Signal</keyword>
<protein>
    <submittedName>
        <fullName evidence="6">LysM repeat protein</fullName>
    </submittedName>
</protein>
<evidence type="ECO:0000256" key="4">
    <source>
        <dbReference type="SAM" id="SignalP"/>
    </source>
</evidence>
<evidence type="ECO:0000256" key="2">
    <source>
        <dbReference type="ARBA" id="ARBA00022801"/>
    </source>
</evidence>
<proteinExistence type="inferred from homology"/>
<name>A0A4R1HGS7_PSEEN</name>
<dbReference type="InterPro" id="IPR018392">
    <property type="entry name" value="LysM"/>
</dbReference>
<feature type="compositionally biased region" description="Low complexity" evidence="3">
    <location>
        <begin position="118"/>
        <end position="139"/>
    </location>
</feature>
<keyword evidence="2" id="KW-0378">Hydrolase</keyword>
<feature type="chain" id="PRO_5020519002" evidence="4">
    <location>
        <begin position="28"/>
        <end position="211"/>
    </location>
</feature>
<gene>
    <name evidence="6" type="ORF">EV378_4009</name>
</gene>
<feature type="domain" description="LysM" evidence="5">
    <location>
        <begin position="166"/>
        <end position="210"/>
    </location>
</feature>
<dbReference type="CDD" id="cd13925">
    <property type="entry name" value="RPF"/>
    <property type="match status" value="1"/>
</dbReference>
<accession>A0A4R1HGS7</accession>
<comment type="similarity">
    <text evidence="1">Belongs to the transglycosylase family. Rpf subfamily.</text>
</comment>
<feature type="region of interest" description="Disordered" evidence="3">
    <location>
        <begin position="48"/>
        <end position="86"/>
    </location>
</feature>
<evidence type="ECO:0000313" key="6">
    <source>
        <dbReference type="EMBL" id="TCK20061.1"/>
    </source>
</evidence>
<dbReference type="Gene3D" id="1.10.530.10">
    <property type="match status" value="1"/>
</dbReference>
<dbReference type="OrthoDB" id="1404170at2"/>
<keyword evidence="7" id="KW-1185">Reference proteome</keyword>
<feature type="compositionally biased region" description="Low complexity" evidence="3">
    <location>
        <begin position="48"/>
        <end position="58"/>
    </location>
</feature>
<dbReference type="InterPro" id="IPR023346">
    <property type="entry name" value="Lysozyme-like_dom_sf"/>
</dbReference>
<dbReference type="CDD" id="cd00118">
    <property type="entry name" value="LysM"/>
    <property type="match status" value="1"/>
</dbReference>
<comment type="caution">
    <text evidence="6">The sequence shown here is derived from an EMBL/GenBank/DDBJ whole genome shotgun (WGS) entry which is preliminary data.</text>
</comment>